<evidence type="ECO:0008006" key="4">
    <source>
        <dbReference type="Google" id="ProtNLM"/>
    </source>
</evidence>
<dbReference type="Gene3D" id="4.10.240.10">
    <property type="entry name" value="Zn(2)-C6 fungal-type DNA-binding domain"/>
    <property type="match status" value="1"/>
</dbReference>
<dbReference type="GO" id="GO:0000981">
    <property type="term" value="F:DNA-binding transcription factor activity, RNA polymerase II-specific"/>
    <property type="evidence" value="ECO:0007669"/>
    <property type="project" value="InterPro"/>
</dbReference>
<dbReference type="AlphaFoldDB" id="A0AAJ0B276"/>
<reference evidence="2" key="1">
    <citation type="submission" date="2023-06" db="EMBL/GenBank/DDBJ databases">
        <title>Genome-scale phylogeny and comparative genomics of the fungal order Sordariales.</title>
        <authorList>
            <consortium name="Lawrence Berkeley National Laboratory"/>
            <person name="Hensen N."/>
            <person name="Bonometti L."/>
            <person name="Westerberg I."/>
            <person name="Brannstrom I.O."/>
            <person name="Guillou S."/>
            <person name="Cros-Aarteil S."/>
            <person name="Calhoun S."/>
            <person name="Haridas S."/>
            <person name="Kuo A."/>
            <person name="Mondo S."/>
            <person name="Pangilinan J."/>
            <person name="Riley R."/>
            <person name="Labutti K."/>
            <person name="Andreopoulos B."/>
            <person name="Lipzen A."/>
            <person name="Chen C."/>
            <person name="Yanf M."/>
            <person name="Daum C."/>
            <person name="Ng V."/>
            <person name="Clum A."/>
            <person name="Steindorff A."/>
            <person name="Ohm R."/>
            <person name="Martin F."/>
            <person name="Silar P."/>
            <person name="Natvig D."/>
            <person name="Lalanne C."/>
            <person name="Gautier V."/>
            <person name="Ament-Velasquez S.L."/>
            <person name="Kruys A."/>
            <person name="Hutchinson M.I."/>
            <person name="Powell A.J."/>
            <person name="Barry K."/>
            <person name="Miller A.N."/>
            <person name="Grigoriev I.V."/>
            <person name="Debuchy R."/>
            <person name="Gladieux P."/>
            <person name="Thoren M.H."/>
            <person name="Johannesson H."/>
        </authorList>
    </citation>
    <scope>NUCLEOTIDE SEQUENCE</scope>
    <source>
        <strain evidence="2">PSN4</strain>
    </source>
</reference>
<sequence>MVSMAVQNMNTIHPPHHGGIEETLFEPSWIHHPNPETMASSTLPSCPPPMPRRQSCDRCHDQKVRCLIADGPDAIFTPGGTADDQVSLTGHFVSDFPCKRCKKAGATCIFSPQLRSGRPRIPRDSNSTPASRKRGTATSSSPSCPPLSPASSMLTSSPPPSISSPGPSIPPDDRNFGYVGQGAFHFGQPESVSDTMMLSSPGMAPPLSALDSNVRDSGVGYYGPTSSFDPWLFSVGSERPLATSSYPASPLGSGLYPTAPADASLFSTYPHPSSHIDSASYAWDFSQSSVPATDAYYGDLAEIDRRIQRSVRRTPLSSSLVYEVIEASFSLVRLVDRRVGSASFGLNPHSHTFSSREPVAQRSTAADASFRLLVLECHKTILGVFNKFIGSVLGRAQSGCAATVPPQIEITANIIARLVTQLDRAIGSLPLGRGFSAVQNLGFRPADMKGAGQDTRHARDGIFGTTVRRIDKRRMRLRARLRILAILMA</sequence>
<proteinExistence type="predicted"/>
<dbReference type="EMBL" id="MU839848">
    <property type="protein sequence ID" value="KAK1750320.1"/>
    <property type="molecule type" value="Genomic_DNA"/>
</dbReference>
<dbReference type="Proteomes" id="UP001239445">
    <property type="component" value="Unassembled WGS sequence"/>
</dbReference>
<evidence type="ECO:0000313" key="2">
    <source>
        <dbReference type="EMBL" id="KAK1750320.1"/>
    </source>
</evidence>
<gene>
    <name evidence="2" type="ORF">QBC47DRAFT_418347</name>
</gene>
<accession>A0AAJ0B276</accession>
<dbReference type="InterPro" id="IPR036864">
    <property type="entry name" value="Zn2-C6_fun-type_DNA-bd_sf"/>
</dbReference>
<feature type="region of interest" description="Disordered" evidence="1">
    <location>
        <begin position="113"/>
        <end position="181"/>
    </location>
</feature>
<feature type="compositionally biased region" description="Pro residues" evidence="1">
    <location>
        <begin position="157"/>
        <end position="170"/>
    </location>
</feature>
<comment type="caution">
    <text evidence="2">The sequence shown here is derived from an EMBL/GenBank/DDBJ whole genome shotgun (WGS) entry which is preliminary data.</text>
</comment>
<protein>
    <recommendedName>
        <fullName evidence="4">Zn(2)-C6 fungal-type domain-containing protein</fullName>
    </recommendedName>
</protein>
<evidence type="ECO:0000313" key="3">
    <source>
        <dbReference type="Proteomes" id="UP001239445"/>
    </source>
</evidence>
<dbReference type="SUPFAM" id="SSF57701">
    <property type="entry name" value="Zn2/Cys6 DNA-binding domain"/>
    <property type="match status" value="1"/>
</dbReference>
<name>A0AAJ0B276_9PEZI</name>
<keyword evidence="3" id="KW-1185">Reference proteome</keyword>
<organism evidence="2 3">
    <name type="scientific">Echria macrotheca</name>
    <dbReference type="NCBI Taxonomy" id="438768"/>
    <lineage>
        <taxon>Eukaryota</taxon>
        <taxon>Fungi</taxon>
        <taxon>Dikarya</taxon>
        <taxon>Ascomycota</taxon>
        <taxon>Pezizomycotina</taxon>
        <taxon>Sordariomycetes</taxon>
        <taxon>Sordariomycetidae</taxon>
        <taxon>Sordariales</taxon>
        <taxon>Schizotheciaceae</taxon>
        <taxon>Echria</taxon>
    </lineage>
</organism>
<dbReference type="GO" id="GO:0008270">
    <property type="term" value="F:zinc ion binding"/>
    <property type="evidence" value="ECO:0007669"/>
    <property type="project" value="InterPro"/>
</dbReference>
<evidence type="ECO:0000256" key="1">
    <source>
        <dbReference type="SAM" id="MobiDB-lite"/>
    </source>
</evidence>